<protein>
    <submittedName>
        <fullName evidence="5">Methyltransferase family protein</fullName>
    </submittedName>
</protein>
<dbReference type="RefSeq" id="WP_133851041.1">
    <property type="nucleotide sequence ID" value="NZ_SNXZ01000003.1"/>
</dbReference>
<dbReference type="PANTHER" id="PTHR43464">
    <property type="entry name" value="METHYLTRANSFERASE"/>
    <property type="match status" value="1"/>
</dbReference>
<dbReference type="Proteomes" id="UP000295444">
    <property type="component" value="Unassembled WGS sequence"/>
</dbReference>
<dbReference type="InterPro" id="IPR041698">
    <property type="entry name" value="Methyltransf_25"/>
</dbReference>
<name>A0A4R6SDY6_LABRH</name>
<dbReference type="AlphaFoldDB" id="A0A4R6SDY6"/>
<evidence type="ECO:0000313" key="5">
    <source>
        <dbReference type="EMBL" id="TDP97907.1"/>
    </source>
</evidence>
<keyword evidence="1 5" id="KW-0489">Methyltransferase</keyword>
<comment type="caution">
    <text evidence="5">The sequence shown here is derived from an EMBL/GenBank/DDBJ whole genome shotgun (WGS) entry which is preliminary data.</text>
</comment>
<dbReference type="OrthoDB" id="189743at2"/>
<sequence>MDSATSATSATTPDPDERARALAAVSLEQGDPTGWFERLYAEASEGSAVVPWDVGHPQAVLVDWARERRGEGRSALVVGCGLGRDAEFFSGLGYTTTAFDISESAVRTTRARFPDSRVEYVIADLFDVPAAWRRGFDLVVESLTVQSMPRSVRERATAAVAELVAPGGTLVVSAACRPDGAADDADDADDAEAGPPWPLTEKEIAAFATGGLTTVSIERKPPAGPGGFDRWIAEFRR</sequence>
<evidence type="ECO:0000256" key="2">
    <source>
        <dbReference type="ARBA" id="ARBA00022679"/>
    </source>
</evidence>
<evidence type="ECO:0000256" key="3">
    <source>
        <dbReference type="ARBA" id="ARBA00022691"/>
    </source>
</evidence>
<dbReference type="InterPro" id="IPR029063">
    <property type="entry name" value="SAM-dependent_MTases_sf"/>
</dbReference>
<accession>A0A4R6SDY6</accession>
<dbReference type="Gene3D" id="3.40.50.150">
    <property type="entry name" value="Vaccinia Virus protein VP39"/>
    <property type="match status" value="1"/>
</dbReference>
<dbReference type="GO" id="GO:0008168">
    <property type="term" value="F:methyltransferase activity"/>
    <property type="evidence" value="ECO:0007669"/>
    <property type="project" value="UniProtKB-KW"/>
</dbReference>
<gene>
    <name evidence="5" type="ORF">EV186_103886</name>
</gene>
<dbReference type="GO" id="GO:0032259">
    <property type="term" value="P:methylation"/>
    <property type="evidence" value="ECO:0007669"/>
    <property type="project" value="UniProtKB-KW"/>
</dbReference>
<keyword evidence="2 5" id="KW-0808">Transferase</keyword>
<evidence type="ECO:0000259" key="4">
    <source>
        <dbReference type="Pfam" id="PF13649"/>
    </source>
</evidence>
<feature type="domain" description="Methyltransferase" evidence="4">
    <location>
        <begin position="76"/>
        <end position="168"/>
    </location>
</feature>
<dbReference type="SUPFAM" id="SSF53335">
    <property type="entry name" value="S-adenosyl-L-methionine-dependent methyltransferases"/>
    <property type="match status" value="1"/>
</dbReference>
<keyword evidence="6" id="KW-1185">Reference proteome</keyword>
<keyword evidence="3" id="KW-0949">S-adenosyl-L-methionine</keyword>
<dbReference type="Pfam" id="PF13649">
    <property type="entry name" value="Methyltransf_25"/>
    <property type="match status" value="1"/>
</dbReference>
<evidence type="ECO:0000256" key="1">
    <source>
        <dbReference type="ARBA" id="ARBA00022603"/>
    </source>
</evidence>
<proteinExistence type="predicted"/>
<dbReference type="CDD" id="cd02440">
    <property type="entry name" value="AdoMet_MTases"/>
    <property type="match status" value="1"/>
</dbReference>
<reference evidence="5 6" key="1">
    <citation type="submission" date="2019-03" db="EMBL/GenBank/DDBJ databases">
        <title>Genomic Encyclopedia of Type Strains, Phase IV (KMG-IV): sequencing the most valuable type-strain genomes for metagenomic binning, comparative biology and taxonomic classification.</title>
        <authorList>
            <person name="Goeker M."/>
        </authorList>
    </citation>
    <scope>NUCLEOTIDE SEQUENCE [LARGE SCALE GENOMIC DNA]</scope>
    <source>
        <strain evidence="5 6">DSM 45361</strain>
    </source>
</reference>
<dbReference type="EMBL" id="SNXZ01000003">
    <property type="protein sequence ID" value="TDP97907.1"/>
    <property type="molecule type" value="Genomic_DNA"/>
</dbReference>
<organism evidence="5 6">
    <name type="scientific">Labedaea rhizosphaerae</name>
    <dbReference type="NCBI Taxonomy" id="598644"/>
    <lineage>
        <taxon>Bacteria</taxon>
        <taxon>Bacillati</taxon>
        <taxon>Actinomycetota</taxon>
        <taxon>Actinomycetes</taxon>
        <taxon>Pseudonocardiales</taxon>
        <taxon>Pseudonocardiaceae</taxon>
        <taxon>Labedaea</taxon>
    </lineage>
</organism>
<dbReference type="PANTHER" id="PTHR43464:SF19">
    <property type="entry name" value="UBIQUINONE BIOSYNTHESIS O-METHYLTRANSFERASE, MITOCHONDRIAL"/>
    <property type="match status" value="1"/>
</dbReference>
<evidence type="ECO:0000313" key="6">
    <source>
        <dbReference type="Proteomes" id="UP000295444"/>
    </source>
</evidence>